<accession>A0A0Q9YWI2</accession>
<protein>
    <submittedName>
        <fullName evidence="1">Uncharacterized protein</fullName>
    </submittedName>
</protein>
<comment type="caution">
    <text evidence="1">The sequence shown here is derived from an EMBL/GenBank/DDBJ whole genome shotgun (WGS) entry which is preliminary data.</text>
</comment>
<sequence length="58" mass="6332">MVGLIFTISLLSILTAVGFLFAWVVRLASEPDANSAQKSNSAIFSSELSEEKIYIKKP</sequence>
<gene>
    <name evidence="1" type="ORF">HT99x_00499</name>
    <name evidence="2" type="ORF">HT99x_014845</name>
</gene>
<dbReference type="RefSeq" id="WP_158003346.1">
    <property type="nucleotide sequence ID" value="NZ_LKAJ02000001.1"/>
</dbReference>
<organism evidence="1">
    <name type="scientific">Candidatus Berkiella aquae</name>
    <dbReference type="NCBI Taxonomy" id="295108"/>
    <lineage>
        <taxon>Bacteria</taxon>
        <taxon>Pseudomonadati</taxon>
        <taxon>Pseudomonadota</taxon>
        <taxon>Gammaproteobacteria</taxon>
        <taxon>Candidatus Berkiellales</taxon>
        <taxon>Candidatus Berkiellaceae</taxon>
        <taxon>Candidatus Berkiella</taxon>
    </lineage>
</organism>
<keyword evidence="3" id="KW-1185">Reference proteome</keyword>
<dbReference type="EMBL" id="LKAJ01000002">
    <property type="protein sequence ID" value="KRG22082.1"/>
    <property type="molecule type" value="Genomic_DNA"/>
</dbReference>
<evidence type="ECO:0000313" key="1">
    <source>
        <dbReference type="EMBL" id="KRG22082.1"/>
    </source>
</evidence>
<reference evidence="2" key="3">
    <citation type="submission" date="2021-06" db="EMBL/GenBank/DDBJ databases">
        <title>Genomic Description and Analysis of Intracellular Bacteria, Candidatus Berkiella cookevillensis and Candidatus Berkiella aquae.</title>
        <authorList>
            <person name="Kidane D.T."/>
            <person name="Mehari Y.T."/>
            <person name="Rice F.C."/>
            <person name="Arivett B.A."/>
            <person name="Farone A.L."/>
            <person name="Berk S.G."/>
            <person name="Farone M.B."/>
        </authorList>
    </citation>
    <scope>NUCLEOTIDE SEQUENCE</scope>
    <source>
        <strain evidence="2">HT99</strain>
    </source>
</reference>
<reference evidence="2" key="2">
    <citation type="journal article" date="2016" name="Genome Announc.">
        <title>Draft Genome Sequences of Two Novel Amoeba-Resistant Intranuclear Bacteria, 'Candidatus Berkiella cookevillensis' and 'Candidatus Berkiella aquae'.</title>
        <authorList>
            <person name="Mehari Y.T."/>
            <person name="Arivett B.A."/>
            <person name="Farone A.L."/>
            <person name="Gunderson J.H."/>
            <person name="Farone M.B."/>
        </authorList>
    </citation>
    <scope>NUCLEOTIDE SEQUENCE</scope>
    <source>
        <strain evidence="2">HT99</strain>
    </source>
</reference>
<name>A0A0Q9YWI2_9GAMM</name>
<proteinExistence type="predicted"/>
<dbReference type="AlphaFoldDB" id="A0A0Q9YWI2"/>
<evidence type="ECO:0000313" key="3">
    <source>
        <dbReference type="Proteomes" id="UP000051497"/>
    </source>
</evidence>
<evidence type="ECO:0000313" key="2">
    <source>
        <dbReference type="EMBL" id="MCS5712715.1"/>
    </source>
</evidence>
<reference evidence="1" key="1">
    <citation type="submission" date="2015-09" db="EMBL/GenBank/DDBJ databases">
        <title>Draft Genome Sequences of Two Novel Amoeba-resistant Intranuclear Bacteria, Candidatus Berkiella cookevillensis and Candidatus Berkiella aquae.</title>
        <authorList>
            <person name="Mehari Y.T."/>
            <person name="Arivett B.A."/>
            <person name="Farone A.L."/>
            <person name="Gunderson J.H."/>
            <person name="Farone M.B."/>
        </authorList>
    </citation>
    <scope>NUCLEOTIDE SEQUENCE [LARGE SCALE GENOMIC DNA]</scope>
    <source>
        <strain evidence="1">HT99</strain>
    </source>
</reference>
<dbReference type="Proteomes" id="UP000051497">
    <property type="component" value="Unassembled WGS sequence"/>
</dbReference>
<dbReference type="EMBL" id="LKAJ02000001">
    <property type="protein sequence ID" value="MCS5712715.1"/>
    <property type="molecule type" value="Genomic_DNA"/>
</dbReference>
<dbReference type="STRING" id="295108.HT99x_00499"/>